<dbReference type="InterPro" id="IPR016188">
    <property type="entry name" value="PurM-like_N"/>
</dbReference>
<proteinExistence type="inferred from homology"/>
<dbReference type="NCBIfam" id="TIGR01379">
    <property type="entry name" value="thiL"/>
    <property type="match status" value="1"/>
</dbReference>
<dbReference type="EMBL" id="CASHTH010002929">
    <property type="protein sequence ID" value="CAI8037358.1"/>
    <property type="molecule type" value="Genomic_DNA"/>
</dbReference>
<sequence>MQIRDLGEFGLIERLNSMVTRGRRGPDNGATHNFRLLVDTGDDTAAWTAADATELFTTDTVVEGIHFTRETTPWPDLGWKSLASNISDIAAMGGLPLYALITLGLPPETEVADIEELYRGMLEIGEKYGVAIVGGDMVRSPVIFITVALTGVRTGSPMLRTTARAGDLVAVTGFLGSSGGGLKLMLEGLAAPEDAAAFLREAHRHPHPAVAEGQMLSQSGVLTAMDVSDGLADDLSKLCLASGLAARIYADQVPVHPYLRQAFPDDYLESALNGGEDYLLLFTAPEETVKEVLPNLPEGAASIGEIVDGPAGQVTLVSPNGEETVVSRAGWDHFG</sequence>
<accession>A0AA35WXC9</accession>
<evidence type="ECO:0000259" key="1">
    <source>
        <dbReference type="Pfam" id="PF00586"/>
    </source>
</evidence>
<evidence type="ECO:0000313" key="4">
    <source>
        <dbReference type="Proteomes" id="UP001174909"/>
    </source>
</evidence>
<dbReference type="AlphaFoldDB" id="A0AA35WXC9"/>
<dbReference type="PIRSF" id="PIRSF005303">
    <property type="entry name" value="Thiam_monoph_kin"/>
    <property type="match status" value="1"/>
</dbReference>
<gene>
    <name evidence="3" type="ORF">GBAR_LOCUS20881</name>
</gene>
<keyword evidence="4" id="KW-1185">Reference proteome</keyword>
<dbReference type="GO" id="GO:0009030">
    <property type="term" value="F:thiamine-phosphate kinase activity"/>
    <property type="evidence" value="ECO:0007669"/>
    <property type="project" value="InterPro"/>
</dbReference>
<organism evidence="3 4">
    <name type="scientific">Geodia barretti</name>
    <name type="common">Barrett's horny sponge</name>
    <dbReference type="NCBI Taxonomy" id="519541"/>
    <lineage>
        <taxon>Eukaryota</taxon>
        <taxon>Metazoa</taxon>
        <taxon>Porifera</taxon>
        <taxon>Demospongiae</taxon>
        <taxon>Heteroscleromorpha</taxon>
        <taxon>Tetractinellida</taxon>
        <taxon>Astrophorina</taxon>
        <taxon>Geodiidae</taxon>
        <taxon>Geodia</taxon>
    </lineage>
</organism>
<dbReference type="SUPFAM" id="SSF56042">
    <property type="entry name" value="PurM C-terminal domain-like"/>
    <property type="match status" value="1"/>
</dbReference>
<name>A0AA35WXC9_GEOBA</name>
<evidence type="ECO:0000313" key="3">
    <source>
        <dbReference type="EMBL" id="CAI8037358.1"/>
    </source>
</evidence>
<dbReference type="CDD" id="cd02194">
    <property type="entry name" value="ThiL"/>
    <property type="match status" value="1"/>
</dbReference>
<keyword evidence="3" id="KW-0808">Transferase</keyword>
<dbReference type="Gene3D" id="3.30.1330.10">
    <property type="entry name" value="PurM-like, N-terminal domain"/>
    <property type="match status" value="1"/>
</dbReference>
<dbReference type="InterPro" id="IPR036921">
    <property type="entry name" value="PurM-like_N_sf"/>
</dbReference>
<dbReference type="Pfam" id="PF02769">
    <property type="entry name" value="AIRS_C"/>
    <property type="match status" value="1"/>
</dbReference>
<dbReference type="PANTHER" id="PTHR30270:SF0">
    <property type="entry name" value="THIAMINE-MONOPHOSPHATE KINASE"/>
    <property type="match status" value="1"/>
</dbReference>
<comment type="caution">
    <text evidence="3">The sequence shown here is derived from an EMBL/GenBank/DDBJ whole genome shotgun (WGS) entry which is preliminary data.</text>
</comment>
<keyword evidence="3" id="KW-0418">Kinase</keyword>
<dbReference type="GO" id="GO:0009228">
    <property type="term" value="P:thiamine biosynthetic process"/>
    <property type="evidence" value="ECO:0007669"/>
    <property type="project" value="InterPro"/>
</dbReference>
<dbReference type="SUPFAM" id="SSF55326">
    <property type="entry name" value="PurM N-terminal domain-like"/>
    <property type="match status" value="1"/>
</dbReference>
<dbReference type="InterPro" id="IPR036676">
    <property type="entry name" value="PurM-like_C_sf"/>
</dbReference>
<dbReference type="Proteomes" id="UP001174909">
    <property type="component" value="Unassembled WGS sequence"/>
</dbReference>
<dbReference type="Pfam" id="PF00586">
    <property type="entry name" value="AIRS"/>
    <property type="match status" value="1"/>
</dbReference>
<reference evidence="3" key="1">
    <citation type="submission" date="2023-03" db="EMBL/GenBank/DDBJ databases">
        <authorList>
            <person name="Steffen K."/>
            <person name="Cardenas P."/>
        </authorList>
    </citation>
    <scope>NUCLEOTIDE SEQUENCE</scope>
</reference>
<dbReference type="PANTHER" id="PTHR30270">
    <property type="entry name" value="THIAMINE-MONOPHOSPHATE KINASE"/>
    <property type="match status" value="1"/>
</dbReference>
<dbReference type="HAMAP" id="MF_02128">
    <property type="entry name" value="TMP_kinase"/>
    <property type="match status" value="1"/>
</dbReference>
<feature type="domain" description="PurM-like C-terminal" evidence="2">
    <location>
        <begin position="164"/>
        <end position="315"/>
    </location>
</feature>
<dbReference type="Gene3D" id="3.90.650.10">
    <property type="entry name" value="PurM-like C-terminal domain"/>
    <property type="match status" value="1"/>
</dbReference>
<evidence type="ECO:0000259" key="2">
    <source>
        <dbReference type="Pfam" id="PF02769"/>
    </source>
</evidence>
<dbReference type="InterPro" id="IPR006283">
    <property type="entry name" value="ThiL-like"/>
</dbReference>
<dbReference type="InterPro" id="IPR010918">
    <property type="entry name" value="PurM-like_C_dom"/>
</dbReference>
<feature type="domain" description="PurM-like N-terminal" evidence="1">
    <location>
        <begin position="41"/>
        <end position="152"/>
    </location>
</feature>
<protein>
    <submittedName>
        <fullName evidence="3">Thiamine-monophosphate kinase</fullName>
    </submittedName>
</protein>